<sequence>MFSWRCLPWVRWRCTIMLMRTASYYVRKNAEGLQALIQRDTTVSRFSPQSQQQTTVRERHYPFRTVLWAKMADCPAAQVLVQAMELKESQLVKAVAAYNACAGNQVQYTQPIRASRVRFSVLALGHAAWAILPGLDGSKIVSSDKLPSGGVGLDFAPAFLNPKLTLHLQVLYFQQLFSSESVLASSPSLNGTDVQERVRLELNAIQIPALVRYTYPKGAVRPYFQVGPMLSLHTHAKAQRYFSYKTTTGATNTYADMIELRGYTLGLTAGAGVAVPVSQGAVLSLEVRGEGTDGISATAGRIPGKRGVSIVAGFTFGK</sequence>
<evidence type="ECO:0008006" key="3">
    <source>
        <dbReference type="Google" id="ProtNLM"/>
    </source>
</evidence>
<name>A0A4Z0PQA0_9BACT</name>
<dbReference type="OrthoDB" id="952442at2"/>
<organism evidence="1 2">
    <name type="scientific">Hymenobacter elongatus</name>
    <dbReference type="NCBI Taxonomy" id="877208"/>
    <lineage>
        <taxon>Bacteria</taxon>
        <taxon>Pseudomonadati</taxon>
        <taxon>Bacteroidota</taxon>
        <taxon>Cytophagia</taxon>
        <taxon>Cytophagales</taxon>
        <taxon>Hymenobacteraceae</taxon>
        <taxon>Hymenobacter</taxon>
    </lineage>
</organism>
<evidence type="ECO:0000313" key="2">
    <source>
        <dbReference type="Proteomes" id="UP000297739"/>
    </source>
</evidence>
<evidence type="ECO:0000313" key="1">
    <source>
        <dbReference type="EMBL" id="TGE19271.1"/>
    </source>
</evidence>
<dbReference type="AlphaFoldDB" id="A0A4Z0PQA0"/>
<dbReference type="EMBL" id="SRLD01000004">
    <property type="protein sequence ID" value="TGE19271.1"/>
    <property type="molecule type" value="Genomic_DNA"/>
</dbReference>
<proteinExistence type="predicted"/>
<reference evidence="1 2" key="1">
    <citation type="submission" date="2019-04" db="EMBL/GenBank/DDBJ databases">
        <authorList>
            <person name="Feng G."/>
            <person name="Zhang J."/>
            <person name="Zhu H."/>
        </authorList>
    </citation>
    <scope>NUCLEOTIDE SEQUENCE [LARGE SCALE GENOMIC DNA]</scope>
    <source>
        <strain evidence="1 2">JCM 17223</strain>
    </source>
</reference>
<gene>
    <name evidence="1" type="ORF">E5J99_03255</name>
</gene>
<comment type="caution">
    <text evidence="1">The sequence shown here is derived from an EMBL/GenBank/DDBJ whole genome shotgun (WGS) entry which is preliminary data.</text>
</comment>
<keyword evidence="2" id="KW-1185">Reference proteome</keyword>
<dbReference type="Proteomes" id="UP000297739">
    <property type="component" value="Unassembled WGS sequence"/>
</dbReference>
<protein>
    <recommendedName>
        <fullName evidence="3">PorT family protein</fullName>
    </recommendedName>
</protein>
<accession>A0A4Z0PQA0</accession>